<comment type="caution">
    <text evidence="2">The sequence shown here is derived from an EMBL/GenBank/DDBJ whole genome shotgun (WGS) entry which is preliminary data.</text>
</comment>
<name>A0A0J7XIR4_9SPHN</name>
<dbReference type="AlphaFoldDB" id="A0A0J7XIR4"/>
<keyword evidence="3" id="KW-1185">Reference proteome</keyword>
<accession>A0A0J7XIR4</accession>
<dbReference type="PATRIC" id="fig|1114963.3.peg.4563"/>
<dbReference type="EMBL" id="JACU01000012">
    <property type="protein sequence ID" value="KMS51529.1"/>
    <property type="molecule type" value="Genomic_DNA"/>
</dbReference>
<proteinExistence type="predicted"/>
<evidence type="ECO:0000259" key="1">
    <source>
        <dbReference type="Pfam" id="PF09722"/>
    </source>
</evidence>
<sequence length="97" mass="10938">MKILGVESRSTLHSWKSKAKARQQIKLGRDTLERISYVLGIYKAINILLPIAERADRWMHAPNDAPIFGGKSALDRLTSGNVSDLFIVRQYLDAERG</sequence>
<reference evidence="2 3" key="1">
    <citation type="journal article" date="2015" name="G3 (Bethesda)">
        <title>Insights into Ongoing Evolution of the Hexachlorocyclohexane Catabolic Pathway from Comparative Genomics of Ten Sphingomonadaceae Strains.</title>
        <authorList>
            <person name="Pearce S.L."/>
            <person name="Oakeshott J.G."/>
            <person name="Pandey G."/>
        </authorList>
    </citation>
    <scope>NUCLEOTIDE SEQUENCE [LARGE SCALE GENOMIC DNA]</scope>
    <source>
        <strain evidence="2 3">LL02</strain>
    </source>
</reference>
<organism evidence="2 3">
    <name type="scientific">Novosphingobium barchaimii LL02</name>
    <dbReference type="NCBI Taxonomy" id="1114963"/>
    <lineage>
        <taxon>Bacteria</taxon>
        <taxon>Pseudomonadati</taxon>
        <taxon>Pseudomonadota</taxon>
        <taxon>Alphaproteobacteria</taxon>
        <taxon>Sphingomonadales</taxon>
        <taxon>Sphingomonadaceae</taxon>
        <taxon>Novosphingobium</taxon>
    </lineage>
</organism>
<feature type="domain" description="Antitoxin Xre/MbcA/ParS-like toxin-binding" evidence="1">
    <location>
        <begin position="52"/>
        <end position="97"/>
    </location>
</feature>
<evidence type="ECO:0000313" key="2">
    <source>
        <dbReference type="EMBL" id="KMS51529.1"/>
    </source>
</evidence>
<protein>
    <recommendedName>
        <fullName evidence="1">Antitoxin Xre/MbcA/ParS-like toxin-binding domain-containing protein</fullName>
    </recommendedName>
</protein>
<dbReference type="Proteomes" id="UP000052268">
    <property type="component" value="Unassembled WGS sequence"/>
</dbReference>
<dbReference type="Pfam" id="PF09722">
    <property type="entry name" value="Xre_MbcA_ParS_C"/>
    <property type="match status" value="1"/>
</dbReference>
<gene>
    <name evidence="2" type="ORF">V474_04635</name>
</gene>
<evidence type="ECO:0000313" key="3">
    <source>
        <dbReference type="Proteomes" id="UP000052268"/>
    </source>
</evidence>
<dbReference type="InterPro" id="IPR024467">
    <property type="entry name" value="Xre/MbcA/ParS-like_toxin-bd"/>
</dbReference>